<keyword evidence="9" id="KW-0498">Mitosis</keyword>
<evidence type="ECO:0000256" key="3">
    <source>
        <dbReference type="ARBA" id="ARBA00004629"/>
    </source>
</evidence>
<organism evidence="20 21">
    <name type="scientific">Tuber melanosporum (strain Mel28)</name>
    <name type="common">Perigord black truffle</name>
    <dbReference type="NCBI Taxonomy" id="656061"/>
    <lineage>
        <taxon>Eukaryota</taxon>
        <taxon>Fungi</taxon>
        <taxon>Dikarya</taxon>
        <taxon>Ascomycota</taxon>
        <taxon>Pezizomycotina</taxon>
        <taxon>Pezizomycetes</taxon>
        <taxon>Pezizales</taxon>
        <taxon>Tuberaceae</taxon>
        <taxon>Tuber</taxon>
    </lineage>
</organism>
<feature type="coiled-coil region" evidence="19">
    <location>
        <begin position="138"/>
        <end position="221"/>
    </location>
</feature>
<evidence type="ECO:0000256" key="17">
    <source>
        <dbReference type="ARBA" id="ARBA00044112"/>
    </source>
</evidence>
<comment type="similarity">
    <text evidence="4">Belongs to the DASH complex SPC34 family.</text>
</comment>
<proteinExistence type="inferred from homology"/>
<keyword evidence="15" id="KW-0131">Cell cycle</keyword>
<dbReference type="AlphaFoldDB" id="D5G547"/>
<keyword evidence="12 19" id="KW-0175">Coiled coil</keyword>
<dbReference type="GeneID" id="9186330"/>
<dbReference type="GO" id="GO:0008608">
    <property type="term" value="P:attachment of spindle microtubules to kinetochore"/>
    <property type="evidence" value="ECO:0007669"/>
    <property type="project" value="InterPro"/>
</dbReference>
<gene>
    <name evidence="20" type="ORF">GSTUM_00000252001</name>
</gene>
<accession>D5G547</accession>
<keyword evidence="6" id="KW-0963">Cytoplasm</keyword>
<keyword evidence="13" id="KW-0206">Cytoskeleton</keyword>
<dbReference type="InterPro" id="IPR013966">
    <property type="entry name" value="Spc34"/>
</dbReference>
<keyword evidence="10" id="KW-0159">Chromosome partition</keyword>
<comment type="subcellular location">
    <subcellularLocation>
        <location evidence="3">Chromosome</location>
        <location evidence="3">Centromere</location>
        <location evidence="3">Kinetochore</location>
    </subcellularLocation>
    <subcellularLocation>
        <location evidence="2">Cytoplasm</location>
        <location evidence="2">Cytoskeleton</location>
        <location evidence="2">Spindle</location>
    </subcellularLocation>
    <subcellularLocation>
        <location evidence="1">Nucleus</location>
    </subcellularLocation>
</comment>
<evidence type="ECO:0000256" key="13">
    <source>
        <dbReference type="ARBA" id="ARBA00023212"/>
    </source>
</evidence>
<keyword evidence="7" id="KW-0132">Cell division</keyword>
<evidence type="ECO:0000313" key="21">
    <source>
        <dbReference type="Proteomes" id="UP000006911"/>
    </source>
</evidence>
<keyword evidence="11" id="KW-0995">Kinetochore</keyword>
<dbReference type="EMBL" id="FN429996">
    <property type="protein sequence ID" value="CAZ79632.1"/>
    <property type="molecule type" value="Genomic_DNA"/>
</dbReference>
<evidence type="ECO:0000313" key="20">
    <source>
        <dbReference type="EMBL" id="CAZ79632.1"/>
    </source>
</evidence>
<evidence type="ECO:0000256" key="16">
    <source>
        <dbReference type="ARBA" id="ARBA00023328"/>
    </source>
</evidence>
<keyword evidence="8" id="KW-0493">Microtubule</keyword>
<dbReference type="RefSeq" id="XP_002835475.1">
    <property type="nucleotide sequence ID" value="XM_002835429.1"/>
</dbReference>
<dbReference type="GO" id="GO:0042729">
    <property type="term" value="C:DASH complex"/>
    <property type="evidence" value="ECO:0007669"/>
    <property type="project" value="InterPro"/>
</dbReference>
<protein>
    <recommendedName>
        <fullName evidence="17">DASH complex subunit SPC34</fullName>
    </recommendedName>
    <alternativeName>
        <fullName evidence="18">Outer kinetochore protein SPC34</fullName>
    </alternativeName>
</protein>
<evidence type="ECO:0000256" key="15">
    <source>
        <dbReference type="ARBA" id="ARBA00023306"/>
    </source>
</evidence>
<evidence type="ECO:0000256" key="1">
    <source>
        <dbReference type="ARBA" id="ARBA00004123"/>
    </source>
</evidence>
<name>D5G547_TUBMM</name>
<evidence type="ECO:0000256" key="6">
    <source>
        <dbReference type="ARBA" id="ARBA00022490"/>
    </source>
</evidence>
<dbReference type="STRING" id="656061.D5G547"/>
<keyword evidence="14" id="KW-0539">Nucleus</keyword>
<keyword evidence="5" id="KW-0158">Chromosome</keyword>
<evidence type="ECO:0000256" key="10">
    <source>
        <dbReference type="ARBA" id="ARBA00022829"/>
    </source>
</evidence>
<evidence type="ECO:0000256" key="8">
    <source>
        <dbReference type="ARBA" id="ARBA00022701"/>
    </source>
</evidence>
<dbReference type="GO" id="GO:0051301">
    <property type="term" value="P:cell division"/>
    <property type="evidence" value="ECO:0007669"/>
    <property type="project" value="UniProtKB-KW"/>
</dbReference>
<evidence type="ECO:0000256" key="18">
    <source>
        <dbReference type="ARBA" id="ARBA00044346"/>
    </source>
</evidence>
<keyword evidence="21" id="KW-1185">Reference proteome</keyword>
<dbReference type="Pfam" id="PF08657">
    <property type="entry name" value="DASH_Spc34"/>
    <property type="match status" value="2"/>
</dbReference>
<evidence type="ECO:0000256" key="19">
    <source>
        <dbReference type="SAM" id="Coils"/>
    </source>
</evidence>
<reference evidence="20 21" key="1">
    <citation type="journal article" date="2010" name="Nature">
        <title>Perigord black truffle genome uncovers evolutionary origins and mechanisms of symbiosis.</title>
        <authorList>
            <person name="Martin F."/>
            <person name="Kohler A."/>
            <person name="Murat C."/>
            <person name="Balestrini R."/>
            <person name="Coutinho P.M."/>
            <person name="Jaillon O."/>
            <person name="Montanini B."/>
            <person name="Morin E."/>
            <person name="Noel B."/>
            <person name="Percudani R."/>
            <person name="Porcel B."/>
            <person name="Rubini A."/>
            <person name="Amicucci A."/>
            <person name="Amselem J."/>
            <person name="Anthouard V."/>
            <person name="Arcioni S."/>
            <person name="Artiguenave F."/>
            <person name="Aury J.M."/>
            <person name="Ballario P."/>
            <person name="Bolchi A."/>
            <person name="Brenna A."/>
            <person name="Brun A."/>
            <person name="Buee M."/>
            <person name="Cantarel B."/>
            <person name="Chevalier G."/>
            <person name="Couloux A."/>
            <person name="Da Silva C."/>
            <person name="Denoeud F."/>
            <person name="Duplessis S."/>
            <person name="Ghignone S."/>
            <person name="Hilselberger B."/>
            <person name="Iotti M."/>
            <person name="Marcais B."/>
            <person name="Mello A."/>
            <person name="Miranda M."/>
            <person name="Pacioni G."/>
            <person name="Quesneville H."/>
            <person name="Riccioni C."/>
            <person name="Ruotolo R."/>
            <person name="Splivallo R."/>
            <person name="Stocchi V."/>
            <person name="Tisserant E."/>
            <person name="Viscomi A.R."/>
            <person name="Zambonelli A."/>
            <person name="Zampieri E."/>
            <person name="Henrissat B."/>
            <person name="Lebrun M.H."/>
            <person name="Paolocci F."/>
            <person name="Bonfante P."/>
            <person name="Ottonello S."/>
            <person name="Wincker P."/>
        </authorList>
    </citation>
    <scope>NUCLEOTIDE SEQUENCE [LARGE SCALE GENOMIC DNA]</scope>
    <source>
        <strain evidence="20 21">Mel28</strain>
    </source>
</reference>
<dbReference type="Proteomes" id="UP000006911">
    <property type="component" value="Unassembled WGS sequence"/>
</dbReference>
<keyword evidence="16" id="KW-0137">Centromere</keyword>
<evidence type="ECO:0000256" key="9">
    <source>
        <dbReference type="ARBA" id="ARBA00022776"/>
    </source>
</evidence>
<dbReference type="OMA" id="TRRGTMF"/>
<dbReference type="GO" id="GO:0005876">
    <property type="term" value="C:spindle microtubule"/>
    <property type="evidence" value="ECO:0007669"/>
    <property type="project" value="InterPro"/>
</dbReference>
<sequence>MSTLLSPHLQQISAAANSLSSLPFAPPKVFTNALLRSTDIVSLIRDTDAHERALFTVPAAPTEKDMKKSRMSIAPRRNTAVYSALGGDMVEKLRRGGAGGVGGGVGGVATGEVDVEVLLMGAERLLGVYHIPGAEERIHRARERYDHLTESLENYEALVEAQRQQLDLLQGPEPEVVVVEEEEEAGEEITDEMLAAEEEEIRELEERKAELEERIRNVDRRMYRR</sequence>
<evidence type="ECO:0000256" key="7">
    <source>
        <dbReference type="ARBA" id="ARBA00022618"/>
    </source>
</evidence>
<evidence type="ECO:0000256" key="12">
    <source>
        <dbReference type="ARBA" id="ARBA00023054"/>
    </source>
</evidence>
<evidence type="ECO:0000256" key="4">
    <source>
        <dbReference type="ARBA" id="ARBA00008491"/>
    </source>
</evidence>
<evidence type="ECO:0000256" key="5">
    <source>
        <dbReference type="ARBA" id="ARBA00022454"/>
    </source>
</evidence>
<evidence type="ECO:0000256" key="14">
    <source>
        <dbReference type="ARBA" id="ARBA00023242"/>
    </source>
</evidence>
<dbReference type="eggNOG" id="ENOG502SCS2">
    <property type="taxonomic scope" value="Eukaryota"/>
</dbReference>
<dbReference type="InParanoid" id="D5G547"/>
<evidence type="ECO:0000256" key="2">
    <source>
        <dbReference type="ARBA" id="ARBA00004186"/>
    </source>
</evidence>
<dbReference type="KEGG" id="tml:GSTUM_00000252001"/>
<evidence type="ECO:0000256" key="11">
    <source>
        <dbReference type="ARBA" id="ARBA00022838"/>
    </source>
</evidence>
<dbReference type="HOGENOM" id="CLU_064328_0_0_1"/>